<keyword evidence="2" id="KW-0328">Glycosyltransferase</keyword>
<dbReference type="PANTHER" id="PTHR48043">
    <property type="entry name" value="EG:EG0003.4 PROTEIN-RELATED"/>
    <property type="match status" value="1"/>
</dbReference>
<sequence>MIGMPLSVDQVKTIDASVTRNVAVKLDVHKVTVKDMDAALNAILHDRRYMENMRNLSQRFHDQPLSPANTANYWIEYVIKYGNDVLRSPAMDLAWWQIYLIDVAACLLLCIAVIIIVAMFIMRFMMKMINHRRLLHLKKIK</sequence>
<dbReference type="GO" id="GO:0008194">
    <property type="term" value="F:UDP-glycosyltransferase activity"/>
    <property type="evidence" value="ECO:0007669"/>
    <property type="project" value="InterPro"/>
</dbReference>
<dbReference type="PANTHER" id="PTHR48043:SF159">
    <property type="entry name" value="EG:EG0003.4 PROTEIN-RELATED"/>
    <property type="match status" value="1"/>
</dbReference>
<evidence type="ECO:0000256" key="2">
    <source>
        <dbReference type="ARBA" id="ARBA00022676"/>
    </source>
</evidence>
<keyword evidence="4" id="KW-1133">Transmembrane helix</keyword>
<reference evidence="5 6" key="1">
    <citation type="journal article" date="2014" name="Curr. Biol.">
        <title>The genome of the clonal raider ant Cerapachys biroi.</title>
        <authorList>
            <person name="Oxley P.R."/>
            <person name="Ji L."/>
            <person name="Fetter-Pruneda I."/>
            <person name="McKenzie S.K."/>
            <person name="Li C."/>
            <person name="Hu H."/>
            <person name="Zhang G."/>
            <person name="Kronauer D.J."/>
        </authorList>
    </citation>
    <scope>NUCLEOTIDE SEQUENCE [LARGE SCALE GENOMIC DNA]</scope>
</reference>
<organism evidence="5 6">
    <name type="scientific">Ooceraea biroi</name>
    <name type="common">Clonal raider ant</name>
    <name type="synonym">Cerapachys biroi</name>
    <dbReference type="NCBI Taxonomy" id="2015173"/>
    <lineage>
        <taxon>Eukaryota</taxon>
        <taxon>Metazoa</taxon>
        <taxon>Ecdysozoa</taxon>
        <taxon>Arthropoda</taxon>
        <taxon>Hexapoda</taxon>
        <taxon>Insecta</taxon>
        <taxon>Pterygota</taxon>
        <taxon>Neoptera</taxon>
        <taxon>Endopterygota</taxon>
        <taxon>Hymenoptera</taxon>
        <taxon>Apocrita</taxon>
        <taxon>Aculeata</taxon>
        <taxon>Formicoidea</taxon>
        <taxon>Formicidae</taxon>
        <taxon>Dorylinae</taxon>
        <taxon>Ooceraea</taxon>
    </lineage>
</organism>
<proteinExistence type="inferred from homology"/>
<dbReference type="Gene3D" id="3.40.50.2000">
    <property type="entry name" value="Glycogen Phosphorylase B"/>
    <property type="match status" value="1"/>
</dbReference>
<dbReference type="Proteomes" id="UP000053097">
    <property type="component" value="Unassembled WGS sequence"/>
</dbReference>
<evidence type="ECO:0000256" key="1">
    <source>
        <dbReference type="ARBA" id="ARBA00009995"/>
    </source>
</evidence>
<dbReference type="SUPFAM" id="SSF53756">
    <property type="entry name" value="UDP-Glycosyltransferase/glycogen phosphorylase"/>
    <property type="match status" value="1"/>
</dbReference>
<keyword evidence="6" id="KW-1185">Reference proteome</keyword>
<keyword evidence="4" id="KW-0812">Transmembrane</keyword>
<dbReference type="Pfam" id="PF00201">
    <property type="entry name" value="UDPGT"/>
    <property type="match status" value="1"/>
</dbReference>
<feature type="transmembrane region" description="Helical" evidence="4">
    <location>
        <begin position="96"/>
        <end position="122"/>
    </location>
</feature>
<gene>
    <name evidence="5" type="ORF">X777_16037</name>
</gene>
<dbReference type="InterPro" id="IPR050271">
    <property type="entry name" value="UDP-glycosyltransferase"/>
</dbReference>
<comment type="similarity">
    <text evidence="1">Belongs to the UDP-glycosyltransferase family.</text>
</comment>
<keyword evidence="4" id="KW-0472">Membrane</keyword>
<protein>
    <submittedName>
        <fullName evidence="5">UDP-glucuronosyltransferase 2B4</fullName>
    </submittedName>
</protein>
<evidence type="ECO:0000313" key="6">
    <source>
        <dbReference type="Proteomes" id="UP000053097"/>
    </source>
</evidence>
<accession>A0A026WUV9</accession>
<name>A0A026WUV9_OOCBI</name>
<dbReference type="EMBL" id="KK107087">
    <property type="protein sequence ID" value="EZA59835.1"/>
    <property type="molecule type" value="Genomic_DNA"/>
</dbReference>
<evidence type="ECO:0000313" key="5">
    <source>
        <dbReference type="EMBL" id="EZA59835.1"/>
    </source>
</evidence>
<evidence type="ECO:0000256" key="4">
    <source>
        <dbReference type="SAM" id="Phobius"/>
    </source>
</evidence>
<dbReference type="OrthoDB" id="5835829at2759"/>
<dbReference type="InterPro" id="IPR002213">
    <property type="entry name" value="UDP_glucos_trans"/>
</dbReference>
<keyword evidence="3 5" id="KW-0808">Transferase</keyword>
<dbReference type="AlphaFoldDB" id="A0A026WUV9"/>
<evidence type="ECO:0000256" key="3">
    <source>
        <dbReference type="ARBA" id="ARBA00022679"/>
    </source>
</evidence>
<dbReference type="OMA" id="ANTANYW"/>